<name>A0A0F9WIR1_9ZZZZ</name>
<accession>A0A0F9WIR1</accession>
<sequence>MPEPKITKISITVKESVNKDFKIDIHTFPKDIKLVSMIGYLHLAIDDIMEGSRYHDEGDETN</sequence>
<evidence type="ECO:0000313" key="1">
    <source>
        <dbReference type="EMBL" id="KKN78303.1"/>
    </source>
</evidence>
<gene>
    <name evidence="1" type="ORF">LCGC14_0351620</name>
</gene>
<comment type="caution">
    <text evidence="1">The sequence shown here is derived from an EMBL/GenBank/DDBJ whole genome shotgun (WGS) entry which is preliminary data.</text>
</comment>
<dbReference type="AlphaFoldDB" id="A0A0F9WIR1"/>
<protein>
    <submittedName>
        <fullName evidence="1">Uncharacterized protein</fullName>
    </submittedName>
</protein>
<reference evidence="1" key="1">
    <citation type="journal article" date="2015" name="Nature">
        <title>Complex archaea that bridge the gap between prokaryotes and eukaryotes.</title>
        <authorList>
            <person name="Spang A."/>
            <person name="Saw J.H."/>
            <person name="Jorgensen S.L."/>
            <person name="Zaremba-Niedzwiedzka K."/>
            <person name="Martijn J."/>
            <person name="Lind A.E."/>
            <person name="van Eijk R."/>
            <person name="Schleper C."/>
            <person name="Guy L."/>
            <person name="Ettema T.J."/>
        </authorList>
    </citation>
    <scope>NUCLEOTIDE SEQUENCE</scope>
</reference>
<organism evidence="1">
    <name type="scientific">marine sediment metagenome</name>
    <dbReference type="NCBI Taxonomy" id="412755"/>
    <lineage>
        <taxon>unclassified sequences</taxon>
        <taxon>metagenomes</taxon>
        <taxon>ecological metagenomes</taxon>
    </lineage>
</organism>
<proteinExistence type="predicted"/>
<dbReference type="EMBL" id="LAZR01000265">
    <property type="protein sequence ID" value="KKN78303.1"/>
    <property type="molecule type" value="Genomic_DNA"/>
</dbReference>